<dbReference type="PANTHER" id="PTHR33086">
    <property type="entry name" value="OS05G0468200 PROTEIN-RELATED"/>
    <property type="match status" value="1"/>
</dbReference>
<evidence type="ECO:0000313" key="1">
    <source>
        <dbReference type="EMBL" id="TVU11452.1"/>
    </source>
</evidence>
<keyword evidence="2" id="KW-1185">Reference proteome</keyword>
<organism evidence="1 2">
    <name type="scientific">Eragrostis curvula</name>
    <name type="common">weeping love grass</name>
    <dbReference type="NCBI Taxonomy" id="38414"/>
    <lineage>
        <taxon>Eukaryota</taxon>
        <taxon>Viridiplantae</taxon>
        <taxon>Streptophyta</taxon>
        <taxon>Embryophyta</taxon>
        <taxon>Tracheophyta</taxon>
        <taxon>Spermatophyta</taxon>
        <taxon>Magnoliopsida</taxon>
        <taxon>Liliopsida</taxon>
        <taxon>Poales</taxon>
        <taxon>Poaceae</taxon>
        <taxon>PACMAD clade</taxon>
        <taxon>Chloridoideae</taxon>
        <taxon>Eragrostideae</taxon>
        <taxon>Eragrostidinae</taxon>
        <taxon>Eragrostis</taxon>
    </lineage>
</organism>
<dbReference type="EMBL" id="RWGY01000039">
    <property type="protein sequence ID" value="TVU11452.1"/>
    <property type="molecule type" value="Genomic_DNA"/>
</dbReference>
<proteinExistence type="predicted"/>
<reference evidence="1 2" key="1">
    <citation type="journal article" date="2019" name="Sci. Rep.">
        <title>A high-quality genome of Eragrostis curvula grass provides insights into Poaceae evolution and supports new strategies to enhance forage quality.</title>
        <authorList>
            <person name="Carballo J."/>
            <person name="Santos B.A.C.M."/>
            <person name="Zappacosta D."/>
            <person name="Garbus I."/>
            <person name="Selva J.P."/>
            <person name="Gallo C.A."/>
            <person name="Diaz A."/>
            <person name="Albertini E."/>
            <person name="Caccamo M."/>
            <person name="Echenique V."/>
        </authorList>
    </citation>
    <scope>NUCLEOTIDE SEQUENCE [LARGE SCALE GENOMIC DNA]</scope>
    <source>
        <strain evidence="2">cv. Victoria</strain>
        <tissue evidence="1">Leaf</tissue>
    </source>
</reference>
<evidence type="ECO:0000313" key="2">
    <source>
        <dbReference type="Proteomes" id="UP000324897"/>
    </source>
</evidence>
<dbReference type="Gramene" id="TVU11452">
    <property type="protein sequence ID" value="TVU11452"/>
    <property type="gene ID" value="EJB05_45038"/>
</dbReference>
<comment type="caution">
    <text evidence="1">The sequence shown here is derived from an EMBL/GenBank/DDBJ whole genome shotgun (WGS) entry which is preliminary data.</text>
</comment>
<feature type="non-terminal residue" evidence="1">
    <location>
        <position position="1"/>
    </location>
</feature>
<sequence length="147" mass="16525">MLVFAEITRGSEAAAVSVWTRIPDPDGTGETAAWDKLYEMSFAEIWNDDSYKATQLPERVPGIVLVSPGDFRLVYFVLEQRIFGVRVPDHQVVKFVTDPVPHHQWVSSISVLPWILPPTVSDDLVEEVEPFEERCGSSRTTPTSSHL</sequence>
<dbReference type="OrthoDB" id="620973at2759"/>
<dbReference type="PANTHER" id="PTHR33086:SF51">
    <property type="entry name" value="OS06G0307900 PROTEIN"/>
    <property type="match status" value="1"/>
</dbReference>
<gene>
    <name evidence="1" type="ORF">EJB05_45038</name>
</gene>
<dbReference type="Proteomes" id="UP000324897">
    <property type="component" value="Chromosome 3"/>
</dbReference>
<name>A0A5J9TJJ1_9POAL</name>
<protein>
    <recommendedName>
        <fullName evidence="3">DUF1618 domain-containing protein</fullName>
    </recommendedName>
</protein>
<accession>A0A5J9TJJ1</accession>
<dbReference type="AlphaFoldDB" id="A0A5J9TJJ1"/>
<evidence type="ECO:0008006" key="3">
    <source>
        <dbReference type="Google" id="ProtNLM"/>
    </source>
</evidence>